<sequence length="550" mass="61266">MTEVTMGEPIRNIVILGGGTAGWMAASYLGKALSGQAAISVVEAPAIPRIGVGEATVPNLQRVFFDYLGLPEEEWMSKCNAGFKMAVKFINWRTPGPGEPVSRQDADGSDHFYHPFGLLPSPDGVPLSHYWTRKQLSGATSEPFDYASFVEPPLMDAKRSPRFLDGTRCTNYAWHFDAALVAAFLRDFATVKQGVRHIEGTVSDVRADSRGYIESVTLESGEVIGGDLFVDCSGLRGLLINKTLGEPFIDMSDHLLNNSAVATQVPHDDEANGIEPYTSSIAMPAGWTWKIPMPGRFGTGYVYCDKFADKDEAARDLCGLWGLDPEKVPLNHIKFRVGRNRRAWVGNCVSIGLSSCFVEPLESTGIYFITASLHQLVKHFPERDVDPVLRDRFNREIVDMFDDTRDFLQAHFSLSPRTDTPFWRATKELTLADQIKEKIEMYRSGVPVNPPVTDEGTYYGNFEAEFRNFWTNGSYYSVFAGLGVRPRSSLPILSYRPDSVAAAERAFADVKARQRQLLSELPSAYEYLSSLHQADQPRHAPAETPRRRQV</sequence>
<feature type="binding site" evidence="3">
    <location>
        <begin position="18"/>
        <end position="21"/>
    </location>
    <ligand>
        <name>FAD</name>
        <dbReference type="ChEBI" id="CHEBI:57692"/>
    </ligand>
</feature>
<dbReference type="PIRSF" id="PIRSF011396">
    <property type="entry name" value="Trp_halogenase"/>
    <property type="match status" value="1"/>
</dbReference>
<dbReference type="EMBL" id="AB902962">
    <property type="protein sequence ID" value="BAP16687.1"/>
    <property type="molecule type" value="Genomic_DNA"/>
</dbReference>
<feature type="binding site" evidence="3">
    <location>
        <position position="366"/>
    </location>
    <ligand>
        <name>FAD</name>
        <dbReference type="ChEBI" id="CHEBI:57692"/>
    </ligand>
</feature>
<dbReference type="InterPro" id="IPR006905">
    <property type="entry name" value="Flavin_halogenase"/>
</dbReference>
<keyword evidence="3" id="KW-0274">FAD</keyword>
<dbReference type="GO" id="GO:0004497">
    <property type="term" value="F:monooxygenase activity"/>
    <property type="evidence" value="ECO:0007669"/>
    <property type="project" value="InterPro"/>
</dbReference>
<dbReference type="InterPro" id="IPR036188">
    <property type="entry name" value="FAD/NAD-bd_sf"/>
</dbReference>
<evidence type="ECO:0000256" key="1">
    <source>
        <dbReference type="ARBA" id="ARBA00038396"/>
    </source>
</evidence>
<comment type="similarity">
    <text evidence="1">Belongs to the flavin-dependent halogenase family. Bacterial tryptophan halogenase subfamily.</text>
</comment>
<dbReference type="AlphaFoldDB" id="A0A077JCX4"/>
<organism evidence="4">
    <name type="scientific">Streptomyces sp. Sp080513GE-23</name>
    <dbReference type="NCBI Taxonomy" id="630397"/>
    <lineage>
        <taxon>Bacteria</taxon>
        <taxon>Bacillati</taxon>
        <taxon>Actinomycetota</taxon>
        <taxon>Actinomycetes</taxon>
        <taxon>Kitasatosporales</taxon>
        <taxon>Streptomycetaceae</taxon>
        <taxon>Streptomyces</taxon>
    </lineage>
</organism>
<evidence type="ECO:0000256" key="2">
    <source>
        <dbReference type="PIRSR" id="PIRSR011396-1"/>
    </source>
</evidence>
<proteinExistence type="inferred from homology"/>
<dbReference type="PANTHER" id="PTHR43747">
    <property type="entry name" value="FAD-BINDING PROTEIN"/>
    <property type="match status" value="1"/>
</dbReference>
<evidence type="ECO:0000313" key="4">
    <source>
        <dbReference type="EMBL" id="BAP16687.1"/>
    </source>
</evidence>
<feature type="binding site" evidence="3">
    <location>
        <position position="84"/>
    </location>
    <ligand>
        <name>7-chloro-L-tryptophan</name>
        <dbReference type="ChEBI" id="CHEBI:58713"/>
    </ligand>
</feature>
<dbReference type="Pfam" id="PF04820">
    <property type="entry name" value="Trp_halogenase"/>
    <property type="match status" value="1"/>
</dbReference>
<keyword evidence="3" id="KW-0547">Nucleotide-binding</keyword>
<feature type="binding site" evidence="3">
    <location>
        <position position="362"/>
    </location>
    <ligand>
        <name>L-tryptophan</name>
        <dbReference type="ChEBI" id="CHEBI:57912"/>
    </ligand>
</feature>
<feature type="active site" evidence="2">
    <location>
        <position position="84"/>
    </location>
</feature>
<keyword evidence="3" id="KW-0285">Flavoprotein</keyword>
<feature type="binding site" evidence="3">
    <location>
        <position position="202"/>
    </location>
    <ligand>
        <name>FAD</name>
        <dbReference type="ChEBI" id="CHEBI:57692"/>
    </ligand>
</feature>
<name>A0A077JCX4_9ACTN</name>
<protein>
    <submittedName>
        <fullName evidence="4">Tryptophan 6-halogenase</fullName>
    </submittedName>
</protein>
<feature type="binding site" evidence="3">
    <location>
        <position position="353"/>
    </location>
    <ligand>
        <name>FAD</name>
        <dbReference type="ChEBI" id="CHEBI:57692"/>
    </ligand>
</feature>
<dbReference type="Gene3D" id="3.50.50.60">
    <property type="entry name" value="FAD/NAD(P)-binding domain"/>
    <property type="match status" value="1"/>
</dbReference>
<dbReference type="InterPro" id="IPR050816">
    <property type="entry name" value="Flavin-dep_Halogenase_NPB"/>
</dbReference>
<gene>
    <name evidence="4" type="primary">fmoD</name>
</gene>
<dbReference type="SUPFAM" id="SSF51905">
    <property type="entry name" value="FAD/NAD(P)-binding domain"/>
    <property type="match status" value="1"/>
</dbReference>
<dbReference type="PANTHER" id="PTHR43747:SF4">
    <property type="entry name" value="FLAVIN-DEPENDENT TRYPTOPHAN HALOGENASE"/>
    <property type="match status" value="1"/>
</dbReference>
<dbReference type="InterPro" id="IPR033856">
    <property type="entry name" value="Trp_halogen"/>
</dbReference>
<dbReference type="GO" id="GO:0000166">
    <property type="term" value="F:nucleotide binding"/>
    <property type="evidence" value="ECO:0007669"/>
    <property type="project" value="UniProtKB-KW"/>
</dbReference>
<accession>A0A077JCX4</accession>
<reference evidence="4" key="1">
    <citation type="submission" date="2014-01" db="EMBL/GenBank/DDBJ databases">
        <title>Biosynthesis of the 4-methylxoazoline-containing nonribosomal peptides, JBIR-34 and 35, in Streptomyces sp. Sp080513GE-23.</title>
        <authorList>
            <person name="Katsuyama Y."/>
            <person name="Muliandi A."/>
            <person name="Sone K."/>
            <person name="Izumikawa I."/>
            <person name="Moriya T."/>
            <person name="Hashimoto J."/>
            <person name="Kozone I."/>
            <person name="Takagi M."/>
            <person name="Shin-ya K."/>
            <person name="Ohnishi Y."/>
        </authorList>
    </citation>
    <scope>NUCLEOTIDE SEQUENCE</scope>
    <source>
        <strain evidence="4">Sp080513GE-23</strain>
    </source>
</reference>
<evidence type="ECO:0000256" key="3">
    <source>
        <dbReference type="PIRSR" id="PIRSR011396-2"/>
    </source>
</evidence>